<proteinExistence type="predicted"/>
<gene>
    <name evidence="1" type="ORF">NZD89_00120</name>
</gene>
<dbReference type="InterPro" id="IPR018841">
    <property type="entry name" value="DUF2442"/>
</dbReference>
<sequence length="81" mass="9651">MNGWLLLEFYNNERKFVDIKPLMKGVLEQLREKKFFEQFYIDPELGTVTWPGELDLDPHNLYKQGVDAMDIKILAQYDDLL</sequence>
<dbReference type="RefSeq" id="WP_268008343.1">
    <property type="nucleotide sequence ID" value="NZ_BSUT01000001.1"/>
</dbReference>
<dbReference type="SUPFAM" id="SSF143880">
    <property type="entry name" value="NE0471 N-terminal domain-like"/>
    <property type="match status" value="1"/>
</dbReference>
<dbReference type="InterPro" id="IPR036782">
    <property type="entry name" value="NE0471-like_N"/>
</dbReference>
<reference evidence="1" key="1">
    <citation type="submission" date="2022-08" db="EMBL/GenBank/DDBJ databases">
        <title>Alicyclobacillus fastidiosus DSM 17978, complete genome.</title>
        <authorList>
            <person name="Wang Q."/>
            <person name="Cai R."/>
            <person name="Wang Z."/>
        </authorList>
    </citation>
    <scope>NUCLEOTIDE SEQUENCE</scope>
    <source>
        <strain evidence="1">DSM 17978</strain>
    </source>
</reference>
<name>A0ABY6ZNA5_9BACL</name>
<dbReference type="Pfam" id="PF10387">
    <property type="entry name" value="DUF2442"/>
    <property type="match status" value="1"/>
</dbReference>
<dbReference type="EMBL" id="CP104067">
    <property type="protein sequence ID" value="WAH44453.1"/>
    <property type="molecule type" value="Genomic_DNA"/>
</dbReference>
<accession>A0ABY6ZNA5</accession>
<dbReference type="Gene3D" id="3.30.2020.10">
    <property type="entry name" value="NE0471-like N-terminal domain"/>
    <property type="match status" value="1"/>
</dbReference>
<keyword evidence="2" id="KW-1185">Reference proteome</keyword>
<organism evidence="1 2">
    <name type="scientific">Alicyclobacillus fastidiosus</name>
    <dbReference type="NCBI Taxonomy" id="392011"/>
    <lineage>
        <taxon>Bacteria</taxon>
        <taxon>Bacillati</taxon>
        <taxon>Bacillota</taxon>
        <taxon>Bacilli</taxon>
        <taxon>Bacillales</taxon>
        <taxon>Alicyclobacillaceae</taxon>
        <taxon>Alicyclobacillus</taxon>
    </lineage>
</organism>
<evidence type="ECO:0000313" key="1">
    <source>
        <dbReference type="EMBL" id="WAH44453.1"/>
    </source>
</evidence>
<protein>
    <submittedName>
        <fullName evidence="1">DUF2442 domain-containing protein</fullName>
    </submittedName>
</protein>
<evidence type="ECO:0000313" key="2">
    <source>
        <dbReference type="Proteomes" id="UP001164761"/>
    </source>
</evidence>
<dbReference type="Proteomes" id="UP001164761">
    <property type="component" value="Chromosome"/>
</dbReference>